<dbReference type="InterPro" id="IPR016024">
    <property type="entry name" value="ARM-type_fold"/>
</dbReference>
<proteinExistence type="predicted"/>
<protein>
    <submittedName>
        <fullName evidence="1">Uncharacterized protein</fullName>
    </submittedName>
</protein>
<accession>A0AAW2Z125</accession>
<dbReference type="AlphaFoldDB" id="A0AAW2Z125"/>
<evidence type="ECO:0000313" key="2">
    <source>
        <dbReference type="Proteomes" id="UP001431209"/>
    </source>
</evidence>
<dbReference type="Proteomes" id="UP001431209">
    <property type="component" value="Unassembled WGS sequence"/>
</dbReference>
<organism evidence="1 2">
    <name type="scientific">Acrasis kona</name>
    <dbReference type="NCBI Taxonomy" id="1008807"/>
    <lineage>
        <taxon>Eukaryota</taxon>
        <taxon>Discoba</taxon>
        <taxon>Heterolobosea</taxon>
        <taxon>Tetramitia</taxon>
        <taxon>Eutetramitia</taxon>
        <taxon>Acrasidae</taxon>
        <taxon>Acrasis</taxon>
    </lineage>
</organism>
<reference evidence="1 2" key="1">
    <citation type="submission" date="2024-03" db="EMBL/GenBank/DDBJ databases">
        <title>The Acrasis kona genome and developmental transcriptomes reveal deep origins of eukaryotic multicellular pathways.</title>
        <authorList>
            <person name="Sheikh S."/>
            <person name="Fu C.-J."/>
            <person name="Brown M.W."/>
            <person name="Baldauf S.L."/>
        </authorList>
    </citation>
    <scope>NUCLEOTIDE SEQUENCE [LARGE SCALE GENOMIC DNA]</scope>
    <source>
        <strain evidence="1 2">ATCC MYA-3509</strain>
    </source>
</reference>
<gene>
    <name evidence="1" type="ORF">AKO1_002661</name>
</gene>
<dbReference type="SUPFAM" id="SSF48371">
    <property type="entry name" value="ARM repeat"/>
    <property type="match status" value="1"/>
</dbReference>
<keyword evidence="2" id="KW-1185">Reference proteome</keyword>
<comment type="caution">
    <text evidence="1">The sequence shown here is derived from an EMBL/GenBank/DDBJ whole genome shotgun (WGS) entry which is preliminary data.</text>
</comment>
<sequence length="578" mass="66916">MSHNVLSTNAQGGQNEEYCERFASGAQRPHKRVSIISQLNQELEVSLKEPCMTGLLPIMKKLTNAQHVNGLNTFPIHEKVLSHLPLLDCSPHLEDLMQYIRFCIRCDNLRVMDSALQYLKNVTCHESPVTDIIPPLQGDILEVMVSHRQEYIHKDEIHCKRVHICAKILSCANTLDLSQVSRDFVDKINCNDWRSSELLSVLLFYIIDAENQLHLNAYVSFIVYKFSFMVFQCMSKETTMILLDCVDDLVSNQKIHHLTHLQLYSLVDSMLQSCLFCNDHSLAIKALELAVRFTIPYNNTNLMRNVLRKHIDACLGILNDVVINNDYQLSHCIQFVRLCLDPTVMESNAWYATLTKIIPKIMEPHHIQTRVQFYKVLLTLFTSENQSDNNSYFEDLIHVIMPNVTRDLLCVLDDEDACHTIVLTIKFIWELEHSCEEWHDMFIKSYSIEMFDSLWKYANKGLFTSPPDAIAETLRLLFKLCNYQLDGHIQHRLLTPDFISAICELQILHYDFIHNDPDVLLGIEHLFVHIAGGQVPHKAGRFVINIIQQIDKLRFTQRNNVALQRRLYLLMHTLAQNA</sequence>
<dbReference type="EMBL" id="JAOPGA020000882">
    <property type="protein sequence ID" value="KAL0482670.1"/>
    <property type="molecule type" value="Genomic_DNA"/>
</dbReference>
<evidence type="ECO:0000313" key="1">
    <source>
        <dbReference type="EMBL" id="KAL0482670.1"/>
    </source>
</evidence>
<name>A0AAW2Z125_9EUKA</name>